<name>A0A6A5A7W1_APHAT</name>
<protein>
    <recommendedName>
        <fullName evidence="2">3-dehydroquinate dehydratase</fullName>
        <ecNumber evidence="2">4.2.1.10</ecNumber>
    </recommendedName>
</protein>
<comment type="catalytic activity">
    <reaction evidence="1">
        <text>3-dehydroquinate = 3-dehydroshikimate + H2O</text>
        <dbReference type="Rhea" id="RHEA:21096"/>
        <dbReference type="ChEBI" id="CHEBI:15377"/>
        <dbReference type="ChEBI" id="CHEBI:16630"/>
        <dbReference type="ChEBI" id="CHEBI:32364"/>
        <dbReference type="EC" id="4.2.1.10"/>
    </reaction>
</comment>
<evidence type="ECO:0000313" key="6">
    <source>
        <dbReference type="Proteomes" id="UP000469452"/>
    </source>
</evidence>
<feature type="non-terminal residue" evidence="5">
    <location>
        <position position="1"/>
    </location>
</feature>
<organism evidence="5 6">
    <name type="scientific">Aphanomyces astaci</name>
    <name type="common">Crayfish plague agent</name>
    <dbReference type="NCBI Taxonomy" id="112090"/>
    <lineage>
        <taxon>Eukaryota</taxon>
        <taxon>Sar</taxon>
        <taxon>Stramenopiles</taxon>
        <taxon>Oomycota</taxon>
        <taxon>Saprolegniomycetes</taxon>
        <taxon>Saprolegniales</taxon>
        <taxon>Verrucalvaceae</taxon>
        <taxon>Aphanomyces</taxon>
    </lineage>
</organism>
<accession>A0A6A5A7W1</accession>
<dbReference type="Proteomes" id="UP000469452">
    <property type="component" value="Unassembled WGS sequence"/>
</dbReference>
<gene>
    <name evidence="5" type="ORF">AaE_005438</name>
</gene>
<comment type="caution">
    <text evidence="5">The sequence shown here is derived from an EMBL/GenBank/DDBJ whole genome shotgun (WGS) entry which is preliminary data.</text>
</comment>
<keyword evidence="3" id="KW-0456">Lyase</keyword>
<dbReference type="InterPro" id="IPR050146">
    <property type="entry name" value="Type-I_3-dehydroquinase"/>
</dbReference>
<sequence>VAALRAASTLPIIYTVRTVDQGGAFPNDSKRVFDLLRFDYLLVLDCIALACEVIDMECCWPAADQLDLIASKRGSAILASFHAIHERSSAERVRELFDLCAWNGQVDIAKVVLKAYDVADALMVHRVAQECRDRWTFDMPCIALCTTEAGKLSRVLNRTLTPVTHAALPVAAAPGQLSIDEIESLRRTLGMVQGSK</sequence>
<dbReference type="GO" id="GO:0003855">
    <property type="term" value="F:3-dehydroquinate dehydratase activity"/>
    <property type="evidence" value="ECO:0007669"/>
    <property type="project" value="UniProtKB-EC"/>
</dbReference>
<dbReference type="GO" id="GO:0046279">
    <property type="term" value="P:3,4-dihydroxybenzoate biosynthetic process"/>
    <property type="evidence" value="ECO:0007669"/>
    <property type="project" value="UniProtKB-ARBA"/>
</dbReference>
<dbReference type="EC" id="4.2.1.10" evidence="2"/>
<dbReference type="InterPro" id="IPR013785">
    <property type="entry name" value="Aldolase_TIM"/>
</dbReference>
<evidence type="ECO:0000256" key="4">
    <source>
        <dbReference type="ARBA" id="ARBA00023270"/>
    </source>
</evidence>
<dbReference type="VEuPathDB" id="FungiDB:H257_13102"/>
<evidence type="ECO:0000313" key="5">
    <source>
        <dbReference type="EMBL" id="KAF0754165.1"/>
    </source>
</evidence>
<dbReference type="AlphaFoldDB" id="A0A6A5A7W1"/>
<dbReference type="CDD" id="cd00502">
    <property type="entry name" value="DHQase_I"/>
    <property type="match status" value="1"/>
</dbReference>
<dbReference type="InterPro" id="IPR001381">
    <property type="entry name" value="DHquinase_I"/>
</dbReference>
<reference evidence="5 6" key="1">
    <citation type="submission" date="2019-06" db="EMBL/GenBank/DDBJ databases">
        <title>Genomics analysis of Aphanomyces spp. identifies a new class of oomycete effector associated with host adaptation.</title>
        <authorList>
            <person name="Gaulin E."/>
        </authorList>
    </citation>
    <scope>NUCLEOTIDE SEQUENCE [LARGE SCALE GENOMIC DNA]</scope>
    <source>
        <strain evidence="5 6">E</strain>
    </source>
</reference>
<evidence type="ECO:0000256" key="1">
    <source>
        <dbReference type="ARBA" id="ARBA00001864"/>
    </source>
</evidence>
<dbReference type="Gene3D" id="3.20.20.70">
    <property type="entry name" value="Aldolase class I"/>
    <property type="match status" value="1"/>
</dbReference>
<dbReference type="EMBL" id="VJMI01010948">
    <property type="protein sequence ID" value="KAF0754165.1"/>
    <property type="molecule type" value="Genomic_DNA"/>
</dbReference>
<dbReference type="PANTHER" id="PTHR43699:SF1">
    <property type="entry name" value="3-DEHYDROQUINATE DEHYDRATASE"/>
    <property type="match status" value="1"/>
</dbReference>
<evidence type="ECO:0000256" key="3">
    <source>
        <dbReference type="ARBA" id="ARBA00023239"/>
    </source>
</evidence>
<evidence type="ECO:0000256" key="2">
    <source>
        <dbReference type="ARBA" id="ARBA00012060"/>
    </source>
</evidence>
<keyword evidence="4" id="KW-0704">Schiff base</keyword>
<dbReference type="PANTHER" id="PTHR43699">
    <property type="entry name" value="3-DEHYDROQUINATE DEHYDRATASE"/>
    <property type="match status" value="1"/>
</dbReference>
<dbReference type="SUPFAM" id="SSF51569">
    <property type="entry name" value="Aldolase"/>
    <property type="match status" value="1"/>
</dbReference>
<dbReference type="Pfam" id="PF01487">
    <property type="entry name" value="DHquinase_I"/>
    <property type="match status" value="1"/>
</dbReference>
<proteinExistence type="predicted"/>